<proteinExistence type="predicted"/>
<dbReference type="Proteomes" id="UP000294752">
    <property type="component" value="Unassembled WGS sequence"/>
</dbReference>
<reference evidence="1 2" key="1">
    <citation type="submission" date="2019-03" db="EMBL/GenBank/DDBJ databases">
        <title>Genomic Encyclopedia of Type Strains, Phase III (KMG-III): the genomes of soil and plant-associated and newly described type strains.</title>
        <authorList>
            <person name="Whitman W."/>
        </authorList>
    </citation>
    <scope>NUCLEOTIDE SEQUENCE [LARGE SCALE GENOMIC DNA]</scope>
    <source>
        <strain evidence="1 2">CGMCC 1.12801</strain>
    </source>
</reference>
<keyword evidence="2" id="KW-1185">Reference proteome</keyword>
<comment type="caution">
    <text evidence="1">The sequence shown here is derived from an EMBL/GenBank/DDBJ whole genome shotgun (WGS) entry which is preliminary data.</text>
</comment>
<sequence>MAKAGIKLAIMTISQHKSTLSKPMVWCNGHYVAIML</sequence>
<accession>A0A4R7CXG9</accession>
<evidence type="ECO:0000313" key="1">
    <source>
        <dbReference type="EMBL" id="TDS11775.1"/>
    </source>
</evidence>
<dbReference type="EMBL" id="SNZV01000007">
    <property type="protein sequence ID" value="TDS11775.1"/>
    <property type="molecule type" value="Genomic_DNA"/>
</dbReference>
<dbReference type="AlphaFoldDB" id="A0A4R7CXG9"/>
<evidence type="ECO:0000313" key="2">
    <source>
        <dbReference type="Proteomes" id="UP000294752"/>
    </source>
</evidence>
<protein>
    <submittedName>
        <fullName evidence="1">Uncharacterized protein</fullName>
    </submittedName>
</protein>
<organism evidence="1 2">
    <name type="scientific">Sphingobacterium paludis</name>
    <dbReference type="NCBI Taxonomy" id="1476465"/>
    <lineage>
        <taxon>Bacteria</taxon>
        <taxon>Pseudomonadati</taxon>
        <taxon>Bacteroidota</taxon>
        <taxon>Sphingobacteriia</taxon>
        <taxon>Sphingobacteriales</taxon>
        <taxon>Sphingobacteriaceae</taxon>
        <taxon>Sphingobacterium</taxon>
    </lineage>
</organism>
<gene>
    <name evidence="1" type="ORF">B0I21_107118</name>
</gene>
<name>A0A4R7CXG9_9SPHI</name>